<gene>
    <name evidence="5" type="ORF">SAMN05660895_0115</name>
</gene>
<dbReference type="GO" id="GO:0000976">
    <property type="term" value="F:transcription cis-regulatory region binding"/>
    <property type="evidence" value="ECO:0007669"/>
    <property type="project" value="TreeGrafter"/>
</dbReference>
<dbReference type="GO" id="GO:0003700">
    <property type="term" value="F:DNA-binding transcription factor activity"/>
    <property type="evidence" value="ECO:0007669"/>
    <property type="project" value="TreeGrafter"/>
</dbReference>
<evidence type="ECO:0000256" key="3">
    <source>
        <dbReference type="ARBA" id="ARBA00023163"/>
    </source>
</evidence>
<dbReference type="Proteomes" id="UP000199537">
    <property type="component" value="Unassembled WGS sequence"/>
</dbReference>
<keyword evidence="6" id="KW-1185">Reference proteome</keyword>
<evidence type="ECO:0000313" key="5">
    <source>
        <dbReference type="EMBL" id="SFV27452.1"/>
    </source>
</evidence>
<dbReference type="Pfam" id="PF13377">
    <property type="entry name" value="Peripla_BP_3"/>
    <property type="match status" value="1"/>
</dbReference>
<dbReference type="Gene3D" id="1.10.260.40">
    <property type="entry name" value="lambda repressor-like DNA-binding domains"/>
    <property type="match status" value="1"/>
</dbReference>
<dbReference type="PANTHER" id="PTHR30146:SF109">
    <property type="entry name" value="HTH-TYPE TRANSCRIPTIONAL REGULATOR GALS"/>
    <property type="match status" value="1"/>
</dbReference>
<evidence type="ECO:0000259" key="4">
    <source>
        <dbReference type="PROSITE" id="PS50932"/>
    </source>
</evidence>
<dbReference type="RefSeq" id="WP_092456243.1">
    <property type="nucleotide sequence ID" value="NZ_FPCJ01000001.1"/>
</dbReference>
<evidence type="ECO:0000256" key="1">
    <source>
        <dbReference type="ARBA" id="ARBA00023015"/>
    </source>
</evidence>
<sequence>MKDTREVTIYDIARQLHISPATVSRGLNNHPAVSKKTRQKILEVAQALGYRSNTFASNLRRQHTNTLGVIVPKLNSHFVSSVLAGIEKVANEAGYNLIISQSLESAQKEVANANTMFKSRVDGLIVSLAFDTQDLSHFNPFFKKGIPVIFFDRVEQSLPSSTHIIIDNEKAGYQATEHLIQQGCRHILHITGNLTRNVYADRLKGYQEALKAYGLPFHETDVIVSMLDEKSAWETGRQIANMHPLPDGLFVANDTFAAICMQALKEKGIRVPDDIAIVGFNDDLVSRVVEPPLTTVHYPGQEMGELVARHLINHLQGTVPLTHTHTIIIHSELIVRQSSLRNPQR</sequence>
<evidence type="ECO:0000256" key="2">
    <source>
        <dbReference type="ARBA" id="ARBA00023125"/>
    </source>
</evidence>
<dbReference type="SMART" id="SM00354">
    <property type="entry name" value="HTH_LACI"/>
    <property type="match status" value="1"/>
</dbReference>
<name>A0A1I7MYG4_9BACT</name>
<dbReference type="InterPro" id="IPR010982">
    <property type="entry name" value="Lambda_DNA-bd_dom_sf"/>
</dbReference>
<organism evidence="5 6">
    <name type="scientific">Thermoflavifilum thermophilum</name>
    <dbReference type="NCBI Taxonomy" id="1393122"/>
    <lineage>
        <taxon>Bacteria</taxon>
        <taxon>Pseudomonadati</taxon>
        <taxon>Bacteroidota</taxon>
        <taxon>Chitinophagia</taxon>
        <taxon>Chitinophagales</taxon>
        <taxon>Chitinophagaceae</taxon>
        <taxon>Thermoflavifilum</taxon>
    </lineage>
</organism>
<accession>A0A1I7MYG4</accession>
<keyword evidence="1" id="KW-0805">Transcription regulation</keyword>
<keyword evidence="2" id="KW-0238">DNA-binding</keyword>
<dbReference type="SUPFAM" id="SSF53822">
    <property type="entry name" value="Periplasmic binding protein-like I"/>
    <property type="match status" value="1"/>
</dbReference>
<dbReference type="STRING" id="1393122.SAMN05660895_0115"/>
<dbReference type="PROSITE" id="PS50932">
    <property type="entry name" value="HTH_LACI_2"/>
    <property type="match status" value="1"/>
</dbReference>
<dbReference type="SUPFAM" id="SSF47413">
    <property type="entry name" value="lambda repressor-like DNA-binding domains"/>
    <property type="match status" value="1"/>
</dbReference>
<dbReference type="CDD" id="cd01392">
    <property type="entry name" value="HTH_LacI"/>
    <property type="match status" value="1"/>
</dbReference>
<dbReference type="EMBL" id="FPCJ01000001">
    <property type="protein sequence ID" value="SFV27452.1"/>
    <property type="molecule type" value="Genomic_DNA"/>
</dbReference>
<feature type="domain" description="HTH lacI-type" evidence="4">
    <location>
        <begin position="7"/>
        <end position="61"/>
    </location>
</feature>
<reference evidence="6" key="1">
    <citation type="submission" date="2016-10" db="EMBL/GenBank/DDBJ databases">
        <authorList>
            <person name="Varghese N."/>
            <person name="Submissions S."/>
        </authorList>
    </citation>
    <scope>NUCLEOTIDE SEQUENCE [LARGE SCALE GENOMIC DNA]</scope>
    <source>
        <strain evidence="6">DSM 14807</strain>
    </source>
</reference>
<dbReference type="Gene3D" id="3.40.50.2300">
    <property type="match status" value="2"/>
</dbReference>
<dbReference type="InterPro" id="IPR028082">
    <property type="entry name" value="Peripla_BP_I"/>
</dbReference>
<keyword evidence="3" id="KW-0804">Transcription</keyword>
<protein>
    <submittedName>
        <fullName evidence="5">Transcriptional regulator, LacI family</fullName>
    </submittedName>
</protein>
<dbReference type="AlphaFoldDB" id="A0A1I7MYG4"/>
<dbReference type="InterPro" id="IPR046335">
    <property type="entry name" value="LacI/GalR-like_sensor"/>
</dbReference>
<dbReference type="OrthoDB" id="9803256at2"/>
<dbReference type="CDD" id="cd06267">
    <property type="entry name" value="PBP1_LacI_sugar_binding-like"/>
    <property type="match status" value="1"/>
</dbReference>
<dbReference type="Pfam" id="PF00356">
    <property type="entry name" value="LacI"/>
    <property type="match status" value="1"/>
</dbReference>
<dbReference type="InterPro" id="IPR000843">
    <property type="entry name" value="HTH_LacI"/>
</dbReference>
<proteinExistence type="predicted"/>
<dbReference type="PANTHER" id="PTHR30146">
    <property type="entry name" value="LACI-RELATED TRANSCRIPTIONAL REPRESSOR"/>
    <property type="match status" value="1"/>
</dbReference>
<evidence type="ECO:0000313" key="6">
    <source>
        <dbReference type="Proteomes" id="UP000199537"/>
    </source>
</evidence>